<accession>A0ABS8NPD2</accession>
<keyword evidence="1" id="KW-1133">Transmembrane helix</keyword>
<dbReference type="Pfam" id="PF07811">
    <property type="entry name" value="TadE"/>
    <property type="match status" value="1"/>
</dbReference>
<evidence type="ECO:0000256" key="1">
    <source>
        <dbReference type="SAM" id="Phobius"/>
    </source>
</evidence>
<dbReference type="EMBL" id="JAJKFW010000025">
    <property type="protein sequence ID" value="MCC9644306.1"/>
    <property type="molecule type" value="Genomic_DNA"/>
</dbReference>
<dbReference type="InterPro" id="IPR012495">
    <property type="entry name" value="TadE-like_dom"/>
</dbReference>
<keyword evidence="1" id="KW-0812">Transmembrane</keyword>
<evidence type="ECO:0000259" key="2">
    <source>
        <dbReference type="Pfam" id="PF07811"/>
    </source>
</evidence>
<organism evidence="3 4">
    <name type="scientific">Rhodopirellula halodulae</name>
    <dbReference type="NCBI Taxonomy" id="2894198"/>
    <lineage>
        <taxon>Bacteria</taxon>
        <taxon>Pseudomonadati</taxon>
        <taxon>Planctomycetota</taxon>
        <taxon>Planctomycetia</taxon>
        <taxon>Pirellulales</taxon>
        <taxon>Pirellulaceae</taxon>
        <taxon>Rhodopirellula</taxon>
    </lineage>
</organism>
<gene>
    <name evidence="3" type="ORF">LOC71_18670</name>
</gene>
<feature type="transmembrane region" description="Helical" evidence="1">
    <location>
        <begin position="37"/>
        <end position="58"/>
    </location>
</feature>
<evidence type="ECO:0000313" key="3">
    <source>
        <dbReference type="EMBL" id="MCC9644306.1"/>
    </source>
</evidence>
<keyword evidence="4" id="KW-1185">Reference proteome</keyword>
<comment type="caution">
    <text evidence="3">The sequence shown here is derived from an EMBL/GenBank/DDBJ whole genome shotgun (WGS) entry which is preliminary data.</text>
</comment>
<evidence type="ECO:0000313" key="4">
    <source>
        <dbReference type="Proteomes" id="UP001430306"/>
    </source>
</evidence>
<name>A0ABS8NPD2_9BACT</name>
<keyword evidence="1" id="KW-0472">Membrane</keyword>
<proteinExistence type="predicted"/>
<dbReference type="Proteomes" id="UP001430306">
    <property type="component" value="Unassembled WGS sequence"/>
</dbReference>
<sequence>MNSFRPHIVRYFPNIAPSMQSTTVGLKRSRKNDPRRGVVAVEFAIVVPLLFLFFYAGFEFMRVSMIRHTIDNAVYEGARVGIIPGGTNAEIQAEADRIMGTVGVNDYALEVRPANITDDTEEVTVRVSVPLDRNTYLPANYFLGRTIERELTMRREGR</sequence>
<reference evidence="3" key="1">
    <citation type="submission" date="2021-11" db="EMBL/GenBank/DDBJ databases">
        <title>Genome sequence.</title>
        <authorList>
            <person name="Sun Q."/>
        </authorList>
    </citation>
    <scope>NUCLEOTIDE SEQUENCE</scope>
    <source>
        <strain evidence="3">JC740</strain>
    </source>
</reference>
<protein>
    <submittedName>
        <fullName evidence="3">Pilus assembly protein</fullName>
    </submittedName>
</protein>
<dbReference type="RefSeq" id="WP_230275498.1">
    <property type="nucleotide sequence ID" value="NZ_JAJKFW010000025.1"/>
</dbReference>
<feature type="domain" description="TadE-like" evidence="2">
    <location>
        <begin position="37"/>
        <end position="79"/>
    </location>
</feature>